<keyword evidence="5" id="KW-1185">Reference proteome</keyword>
<dbReference type="AlphaFoldDB" id="A0A6A1US43"/>
<organism evidence="4 5">
    <name type="scientific">Morella rubra</name>
    <name type="common">Chinese bayberry</name>
    <dbReference type="NCBI Taxonomy" id="262757"/>
    <lineage>
        <taxon>Eukaryota</taxon>
        <taxon>Viridiplantae</taxon>
        <taxon>Streptophyta</taxon>
        <taxon>Embryophyta</taxon>
        <taxon>Tracheophyta</taxon>
        <taxon>Spermatophyta</taxon>
        <taxon>Magnoliopsida</taxon>
        <taxon>eudicotyledons</taxon>
        <taxon>Gunneridae</taxon>
        <taxon>Pentapetalae</taxon>
        <taxon>rosids</taxon>
        <taxon>fabids</taxon>
        <taxon>Fagales</taxon>
        <taxon>Myricaceae</taxon>
        <taxon>Morella</taxon>
    </lineage>
</organism>
<evidence type="ECO:0000256" key="2">
    <source>
        <dbReference type="RuleBase" id="RU004328"/>
    </source>
</evidence>
<dbReference type="SUPFAM" id="SSF55895">
    <property type="entry name" value="Ribonuclease Rh-like"/>
    <property type="match status" value="1"/>
</dbReference>
<feature type="region of interest" description="Disordered" evidence="3">
    <location>
        <begin position="67"/>
        <end position="99"/>
    </location>
</feature>
<dbReference type="OrthoDB" id="435754at2759"/>
<evidence type="ECO:0000256" key="1">
    <source>
        <dbReference type="ARBA" id="ARBA00007469"/>
    </source>
</evidence>
<proteinExistence type="inferred from homology"/>
<evidence type="ECO:0000256" key="3">
    <source>
        <dbReference type="SAM" id="MobiDB-lite"/>
    </source>
</evidence>
<dbReference type="GO" id="GO:0003723">
    <property type="term" value="F:RNA binding"/>
    <property type="evidence" value="ECO:0007669"/>
    <property type="project" value="InterPro"/>
</dbReference>
<dbReference type="GO" id="GO:0033897">
    <property type="term" value="F:ribonuclease T2 activity"/>
    <property type="evidence" value="ECO:0007669"/>
    <property type="project" value="InterPro"/>
</dbReference>
<evidence type="ECO:0000313" key="5">
    <source>
        <dbReference type="Proteomes" id="UP000516437"/>
    </source>
</evidence>
<dbReference type="InterPro" id="IPR036430">
    <property type="entry name" value="RNase_T2-like_sf"/>
</dbReference>
<evidence type="ECO:0000313" key="4">
    <source>
        <dbReference type="EMBL" id="KAB1202628.1"/>
    </source>
</evidence>
<dbReference type="EMBL" id="RXIC02000026">
    <property type="protein sequence ID" value="KAB1202628.1"/>
    <property type="molecule type" value="Genomic_DNA"/>
</dbReference>
<sequence length="99" mass="10557">MLVLNEAGYIPSNSEKYPLGGIVSTIENAFHATPLVVCSEDSVKELHLCFYKDFKMIKKPASVESSSTPNVVRSEAAGRAGDGGLDEGRVESALVLKEG</sequence>
<dbReference type="Pfam" id="PF00445">
    <property type="entry name" value="Ribonuclease_T2"/>
    <property type="match status" value="1"/>
</dbReference>
<comment type="similarity">
    <text evidence="1 2">Belongs to the RNase T2 family.</text>
</comment>
<accession>A0A6A1US43</accession>
<gene>
    <name evidence="4" type="ORF">CJ030_MR8G005834</name>
</gene>
<name>A0A6A1US43_9ROSI</name>
<dbReference type="Gene3D" id="3.90.730.10">
    <property type="entry name" value="Ribonuclease T2-like"/>
    <property type="match status" value="1"/>
</dbReference>
<dbReference type="Proteomes" id="UP000516437">
    <property type="component" value="Chromosome 8"/>
</dbReference>
<dbReference type="InterPro" id="IPR001568">
    <property type="entry name" value="RNase_T2-like"/>
</dbReference>
<comment type="caution">
    <text evidence="4">The sequence shown here is derived from an EMBL/GenBank/DDBJ whole genome shotgun (WGS) entry which is preliminary data.</text>
</comment>
<protein>
    <submittedName>
        <fullName evidence="4">Ribonuclease 2</fullName>
    </submittedName>
</protein>
<reference evidence="4 5" key="1">
    <citation type="journal article" date="2019" name="Plant Biotechnol. J.">
        <title>The red bayberry genome and genetic basis of sex determination.</title>
        <authorList>
            <person name="Jia H.M."/>
            <person name="Jia H.J."/>
            <person name="Cai Q.L."/>
            <person name="Wang Y."/>
            <person name="Zhao H.B."/>
            <person name="Yang W.F."/>
            <person name="Wang G.Y."/>
            <person name="Li Y.H."/>
            <person name="Zhan D.L."/>
            <person name="Shen Y.T."/>
            <person name="Niu Q.F."/>
            <person name="Chang L."/>
            <person name="Qiu J."/>
            <person name="Zhao L."/>
            <person name="Xie H.B."/>
            <person name="Fu W.Y."/>
            <person name="Jin J."/>
            <person name="Li X.W."/>
            <person name="Jiao Y."/>
            <person name="Zhou C.C."/>
            <person name="Tu T."/>
            <person name="Chai C.Y."/>
            <person name="Gao J.L."/>
            <person name="Fan L.J."/>
            <person name="van de Weg E."/>
            <person name="Wang J.Y."/>
            <person name="Gao Z.S."/>
        </authorList>
    </citation>
    <scope>NUCLEOTIDE SEQUENCE [LARGE SCALE GENOMIC DNA]</scope>
    <source>
        <tissue evidence="4">Leaves</tissue>
    </source>
</reference>